<evidence type="ECO:0000313" key="2">
    <source>
        <dbReference type="EMBL" id="ALU12488.1"/>
    </source>
</evidence>
<proteinExistence type="predicted"/>
<dbReference type="KEGG" id="iis:EYM_04395"/>
<dbReference type="GO" id="GO:0008757">
    <property type="term" value="F:S-adenosylmethionine-dependent methyltransferase activity"/>
    <property type="evidence" value="ECO:0007669"/>
    <property type="project" value="InterPro"/>
</dbReference>
<dbReference type="STRING" id="940295.EYM_04395"/>
<keyword evidence="3" id="KW-1185">Reference proteome</keyword>
<organism evidence="2 3">
    <name type="scientific">Ignicoccus islandicus DSM 13165</name>
    <dbReference type="NCBI Taxonomy" id="940295"/>
    <lineage>
        <taxon>Archaea</taxon>
        <taxon>Thermoproteota</taxon>
        <taxon>Thermoprotei</taxon>
        <taxon>Desulfurococcales</taxon>
        <taxon>Desulfurococcaceae</taxon>
        <taxon>Ignicoccus</taxon>
    </lineage>
</organism>
<dbReference type="Proteomes" id="UP000060778">
    <property type="component" value="Chromosome"/>
</dbReference>
<gene>
    <name evidence="2" type="ORF">EYM_04395</name>
</gene>
<evidence type="ECO:0000313" key="3">
    <source>
        <dbReference type="Proteomes" id="UP000060778"/>
    </source>
</evidence>
<dbReference type="Gene3D" id="3.40.50.150">
    <property type="entry name" value="Vaccinia Virus protein VP39"/>
    <property type="match status" value="1"/>
</dbReference>
<protein>
    <recommendedName>
        <fullName evidence="1">Methyltransferase type 11 domain-containing protein</fullName>
    </recommendedName>
</protein>
<dbReference type="EMBL" id="CP006867">
    <property type="protein sequence ID" value="ALU12488.1"/>
    <property type="molecule type" value="Genomic_DNA"/>
</dbReference>
<dbReference type="OrthoDB" id="27149at2157"/>
<dbReference type="RefSeq" id="WP_075049825.1">
    <property type="nucleotide sequence ID" value="NZ_CP006867.1"/>
</dbReference>
<feature type="domain" description="Methyltransferase type 11" evidence="1">
    <location>
        <begin position="43"/>
        <end position="95"/>
    </location>
</feature>
<dbReference type="Pfam" id="PF08241">
    <property type="entry name" value="Methyltransf_11"/>
    <property type="match status" value="1"/>
</dbReference>
<dbReference type="SUPFAM" id="SSF53335">
    <property type="entry name" value="S-adenosyl-L-methionine-dependent methyltransferases"/>
    <property type="match status" value="1"/>
</dbReference>
<reference evidence="2 3" key="1">
    <citation type="submission" date="2013-11" db="EMBL/GenBank/DDBJ databases">
        <title>Comparative genomics of Ignicoccus.</title>
        <authorList>
            <person name="Podar M."/>
        </authorList>
    </citation>
    <scope>NUCLEOTIDE SEQUENCE [LARGE SCALE GENOMIC DNA]</scope>
    <source>
        <strain evidence="2 3">DSM 13165</strain>
    </source>
</reference>
<evidence type="ECO:0000259" key="1">
    <source>
        <dbReference type="Pfam" id="PF08241"/>
    </source>
</evidence>
<dbReference type="InterPro" id="IPR013216">
    <property type="entry name" value="Methyltransf_11"/>
</dbReference>
<accession>A0A0U3F917</accession>
<dbReference type="AlphaFoldDB" id="A0A0U3F917"/>
<dbReference type="InterPro" id="IPR029063">
    <property type="entry name" value="SAM-dependent_MTases_sf"/>
</dbReference>
<name>A0A0U3F917_9CREN</name>
<sequence length="178" mass="19967">MCNLTCVKDPCFCWNEEVYQPSEDTWFLWEVIEDLPYVGGLGVEIGCGSGVLLNVISKKVEKVIGIDLMECAVKACKSCGFEAIRCNSMSCVRDANLVVSNLPYLPCEDDIATCDKWAKEALRFVRVRKGGLLVLLYSSLTSFDVLDAIRRMGFDLLELKRRSLGLEELIVIVSRKKL</sequence>
<dbReference type="GeneID" id="30680270"/>